<dbReference type="EMBL" id="AACS02000003">
    <property type="protein sequence ID" value="EAU91902.2"/>
    <property type="molecule type" value="Genomic_DNA"/>
</dbReference>
<dbReference type="VEuPathDB" id="FungiDB:CC1G_04669"/>
<dbReference type="HOGENOM" id="CLU_1635295_0_0_1"/>
<evidence type="ECO:0000256" key="1">
    <source>
        <dbReference type="SAM" id="MobiDB-lite"/>
    </source>
</evidence>
<proteinExistence type="predicted"/>
<sequence length="162" mass="18275">MCTIRNYCSAYYCEQIKEIDSDESTELEYQTFEITRPENQKRHTIVGFGTSTYEQIDPRFDTTGVSFPRLKPGQRRRASDSTTSSVSATGNSPNTSRRASWSRSRTHPDGLAALLTTLPESGSPREHFEVLVYKLKRLAEEKALEASEADQDSIPDSEETVE</sequence>
<accession>A8N562</accession>
<name>A8N562_COPC7</name>
<dbReference type="InParanoid" id="A8N562"/>
<comment type="caution">
    <text evidence="2">The sequence shown here is derived from an EMBL/GenBank/DDBJ whole genome shotgun (WGS) entry which is preliminary data.</text>
</comment>
<organism evidence="2 3">
    <name type="scientific">Coprinopsis cinerea (strain Okayama-7 / 130 / ATCC MYA-4618 / FGSC 9003)</name>
    <name type="common">Inky cap fungus</name>
    <name type="synonym">Hormographiella aspergillata</name>
    <dbReference type="NCBI Taxonomy" id="240176"/>
    <lineage>
        <taxon>Eukaryota</taxon>
        <taxon>Fungi</taxon>
        <taxon>Dikarya</taxon>
        <taxon>Basidiomycota</taxon>
        <taxon>Agaricomycotina</taxon>
        <taxon>Agaricomycetes</taxon>
        <taxon>Agaricomycetidae</taxon>
        <taxon>Agaricales</taxon>
        <taxon>Agaricineae</taxon>
        <taxon>Psathyrellaceae</taxon>
        <taxon>Coprinopsis</taxon>
    </lineage>
</organism>
<feature type="compositionally biased region" description="Low complexity" evidence="1">
    <location>
        <begin position="80"/>
        <end position="89"/>
    </location>
</feature>
<keyword evidence="3" id="KW-1185">Reference proteome</keyword>
<feature type="region of interest" description="Disordered" evidence="1">
    <location>
        <begin position="59"/>
        <end position="106"/>
    </location>
</feature>
<evidence type="ECO:0000313" key="3">
    <source>
        <dbReference type="Proteomes" id="UP000001861"/>
    </source>
</evidence>
<protein>
    <submittedName>
        <fullName evidence="2">Uncharacterized protein</fullName>
    </submittedName>
</protein>
<dbReference type="AlphaFoldDB" id="A8N562"/>
<dbReference type="GeneID" id="6006419"/>
<gene>
    <name evidence="2" type="ORF">CC1G_04669</name>
</gene>
<dbReference type="KEGG" id="cci:CC1G_04669"/>
<dbReference type="RefSeq" id="XP_001829980.2">
    <property type="nucleotide sequence ID" value="XM_001829928.2"/>
</dbReference>
<reference evidence="2 3" key="1">
    <citation type="journal article" date="2010" name="Proc. Natl. Acad. Sci. U.S.A.">
        <title>Insights into evolution of multicellular fungi from the assembled chromosomes of the mushroom Coprinopsis cinerea (Coprinus cinereus).</title>
        <authorList>
            <person name="Stajich J.E."/>
            <person name="Wilke S.K."/>
            <person name="Ahren D."/>
            <person name="Au C.H."/>
            <person name="Birren B.W."/>
            <person name="Borodovsky M."/>
            <person name="Burns C."/>
            <person name="Canback B."/>
            <person name="Casselton L.A."/>
            <person name="Cheng C.K."/>
            <person name="Deng J."/>
            <person name="Dietrich F.S."/>
            <person name="Fargo D.C."/>
            <person name="Farman M.L."/>
            <person name="Gathman A.C."/>
            <person name="Goldberg J."/>
            <person name="Guigo R."/>
            <person name="Hoegger P.J."/>
            <person name="Hooker J.B."/>
            <person name="Huggins A."/>
            <person name="James T.Y."/>
            <person name="Kamada T."/>
            <person name="Kilaru S."/>
            <person name="Kodira C."/>
            <person name="Kues U."/>
            <person name="Kupfer D."/>
            <person name="Kwan H.S."/>
            <person name="Lomsadze A."/>
            <person name="Li W."/>
            <person name="Lilly W.W."/>
            <person name="Ma L.J."/>
            <person name="Mackey A.J."/>
            <person name="Manning G."/>
            <person name="Martin F."/>
            <person name="Muraguchi H."/>
            <person name="Natvig D.O."/>
            <person name="Palmerini H."/>
            <person name="Ramesh M.A."/>
            <person name="Rehmeyer C.J."/>
            <person name="Roe B.A."/>
            <person name="Shenoy N."/>
            <person name="Stanke M."/>
            <person name="Ter-Hovhannisyan V."/>
            <person name="Tunlid A."/>
            <person name="Velagapudi R."/>
            <person name="Vision T.J."/>
            <person name="Zeng Q."/>
            <person name="Zolan M.E."/>
            <person name="Pukkila P.J."/>
        </authorList>
    </citation>
    <scope>NUCLEOTIDE SEQUENCE [LARGE SCALE GENOMIC DNA]</scope>
    <source>
        <strain evidence="3">Okayama-7 / 130 / ATCC MYA-4618 / FGSC 9003</strain>
    </source>
</reference>
<evidence type="ECO:0000313" key="2">
    <source>
        <dbReference type="EMBL" id="EAU91902.2"/>
    </source>
</evidence>
<dbReference type="Proteomes" id="UP000001861">
    <property type="component" value="Unassembled WGS sequence"/>
</dbReference>